<dbReference type="SUPFAM" id="SSF52172">
    <property type="entry name" value="CheY-like"/>
    <property type="match status" value="1"/>
</dbReference>
<dbReference type="InterPro" id="IPR001789">
    <property type="entry name" value="Sig_transdc_resp-reg_receiver"/>
</dbReference>
<dbReference type="Pfam" id="PF00072">
    <property type="entry name" value="Response_reg"/>
    <property type="match status" value="1"/>
</dbReference>
<dbReference type="Proteomes" id="UP000660070">
    <property type="component" value="Unassembled WGS sequence"/>
</dbReference>
<dbReference type="InterPro" id="IPR011006">
    <property type="entry name" value="CheY-like_superfamily"/>
</dbReference>
<name>A0ABS0FD98_9FLAO</name>
<dbReference type="EMBL" id="JADPVI010000002">
    <property type="protein sequence ID" value="MBF8457650.1"/>
    <property type="molecule type" value="Genomic_DNA"/>
</dbReference>
<dbReference type="PROSITE" id="PS50110">
    <property type="entry name" value="RESPONSE_REGULATORY"/>
    <property type="match status" value="1"/>
</dbReference>
<comment type="caution">
    <text evidence="3">The sequence shown here is derived from an EMBL/GenBank/DDBJ whole genome shotgun (WGS) entry which is preliminary data.</text>
</comment>
<reference evidence="3 4" key="1">
    <citation type="submission" date="2020-11" db="EMBL/GenBank/DDBJ databases">
        <title>Kaistella gelatinilytica sp. nov., a flavobacterium isolated from Antarctic Soil.</title>
        <authorList>
            <person name="Li J."/>
        </authorList>
    </citation>
    <scope>NUCLEOTIDE SEQUENCE [LARGE SCALE GENOMIC DNA]</scope>
    <source>
        <strain evidence="3 4">G5-32</strain>
    </source>
</reference>
<evidence type="ECO:0000313" key="4">
    <source>
        <dbReference type="Proteomes" id="UP000660070"/>
    </source>
</evidence>
<evidence type="ECO:0000259" key="2">
    <source>
        <dbReference type="PROSITE" id="PS50110"/>
    </source>
</evidence>
<accession>A0ABS0FD98</accession>
<gene>
    <name evidence="3" type="ORF">IV494_10710</name>
</gene>
<sequence>MPSFRCIRSQNGKLGKKTVIILKNSRSRSVELLSGFFLIVQLFSSIIKDHKPKLIITDPLMSGYNRRTLTKELKGNSETENIKIMTMSVHPDEKKLSEKAGVDDFLTKPSEIDDLVSKVEFLSK</sequence>
<feature type="domain" description="Response regulatory" evidence="2">
    <location>
        <begin position="1"/>
        <end position="123"/>
    </location>
</feature>
<protein>
    <submittedName>
        <fullName evidence="3">Response regulator</fullName>
    </submittedName>
</protein>
<proteinExistence type="predicted"/>
<keyword evidence="4" id="KW-1185">Reference proteome</keyword>
<feature type="modified residue" description="4-aspartylphosphate" evidence="1">
    <location>
        <position position="58"/>
    </location>
</feature>
<organism evidence="3 4">
    <name type="scientific">Kaistella gelatinilytica</name>
    <dbReference type="NCBI Taxonomy" id="2787636"/>
    <lineage>
        <taxon>Bacteria</taxon>
        <taxon>Pseudomonadati</taxon>
        <taxon>Bacteroidota</taxon>
        <taxon>Flavobacteriia</taxon>
        <taxon>Flavobacteriales</taxon>
        <taxon>Weeksellaceae</taxon>
        <taxon>Chryseobacterium group</taxon>
        <taxon>Kaistella</taxon>
    </lineage>
</organism>
<keyword evidence="1" id="KW-0597">Phosphoprotein</keyword>
<evidence type="ECO:0000313" key="3">
    <source>
        <dbReference type="EMBL" id="MBF8457650.1"/>
    </source>
</evidence>
<evidence type="ECO:0000256" key="1">
    <source>
        <dbReference type="PROSITE-ProRule" id="PRU00169"/>
    </source>
</evidence>
<dbReference type="RefSeq" id="WP_196080129.1">
    <property type="nucleotide sequence ID" value="NZ_JADPVI010000002.1"/>
</dbReference>
<dbReference type="Gene3D" id="3.40.50.2300">
    <property type="match status" value="1"/>
</dbReference>